<keyword evidence="3" id="KW-1185">Reference proteome</keyword>
<dbReference type="InParanoid" id="A0A0C3DD40"/>
<keyword evidence="1" id="KW-0732">Signal</keyword>
<dbReference type="HOGENOM" id="CLU_2347269_0_0_1"/>
<evidence type="ECO:0000313" key="2">
    <source>
        <dbReference type="EMBL" id="KIM99877.1"/>
    </source>
</evidence>
<feature type="chain" id="PRO_5002163254" evidence="1">
    <location>
        <begin position="25"/>
        <end position="97"/>
    </location>
</feature>
<name>A0A0C3DD40_OIDMZ</name>
<evidence type="ECO:0000313" key="3">
    <source>
        <dbReference type="Proteomes" id="UP000054321"/>
    </source>
</evidence>
<reference evidence="3" key="2">
    <citation type="submission" date="2015-01" db="EMBL/GenBank/DDBJ databases">
        <title>Evolutionary Origins and Diversification of the Mycorrhizal Mutualists.</title>
        <authorList>
            <consortium name="DOE Joint Genome Institute"/>
            <consortium name="Mycorrhizal Genomics Consortium"/>
            <person name="Kohler A."/>
            <person name="Kuo A."/>
            <person name="Nagy L.G."/>
            <person name="Floudas D."/>
            <person name="Copeland A."/>
            <person name="Barry K.W."/>
            <person name="Cichocki N."/>
            <person name="Veneault-Fourrey C."/>
            <person name="LaButti K."/>
            <person name="Lindquist E.A."/>
            <person name="Lipzen A."/>
            <person name="Lundell T."/>
            <person name="Morin E."/>
            <person name="Murat C."/>
            <person name="Riley R."/>
            <person name="Ohm R."/>
            <person name="Sun H."/>
            <person name="Tunlid A."/>
            <person name="Henrissat B."/>
            <person name="Grigoriev I.V."/>
            <person name="Hibbett D.S."/>
            <person name="Martin F."/>
        </authorList>
    </citation>
    <scope>NUCLEOTIDE SEQUENCE [LARGE SCALE GENOMIC DNA]</scope>
    <source>
        <strain evidence="3">Zn</strain>
    </source>
</reference>
<sequence>MKFFAYTSMFLLGIFLPDAIGAAATPVGANLTTDSTTCESGLNHNYGTSCHGSIGAFACSGDDRDYILQCESNSLWGVYTYCPSGTGCHNCGCAPGY</sequence>
<feature type="signal peptide" evidence="1">
    <location>
        <begin position="1"/>
        <end position="24"/>
    </location>
</feature>
<evidence type="ECO:0000256" key="1">
    <source>
        <dbReference type="SAM" id="SignalP"/>
    </source>
</evidence>
<protein>
    <submittedName>
        <fullName evidence="2">Uncharacterized protein</fullName>
    </submittedName>
</protein>
<dbReference type="EMBL" id="KN832878">
    <property type="protein sequence ID" value="KIM99877.1"/>
    <property type="molecule type" value="Genomic_DNA"/>
</dbReference>
<gene>
    <name evidence="2" type="ORF">OIDMADRAFT_19799</name>
</gene>
<dbReference type="OrthoDB" id="10424207at2759"/>
<dbReference type="AlphaFoldDB" id="A0A0C3DD40"/>
<accession>A0A0C3DD40</accession>
<dbReference type="Proteomes" id="UP000054321">
    <property type="component" value="Unassembled WGS sequence"/>
</dbReference>
<organism evidence="2 3">
    <name type="scientific">Oidiodendron maius (strain Zn)</name>
    <dbReference type="NCBI Taxonomy" id="913774"/>
    <lineage>
        <taxon>Eukaryota</taxon>
        <taxon>Fungi</taxon>
        <taxon>Dikarya</taxon>
        <taxon>Ascomycota</taxon>
        <taxon>Pezizomycotina</taxon>
        <taxon>Leotiomycetes</taxon>
        <taxon>Leotiomycetes incertae sedis</taxon>
        <taxon>Myxotrichaceae</taxon>
        <taxon>Oidiodendron</taxon>
    </lineage>
</organism>
<proteinExistence type="predicted"/>
<reference evidence="2 3" key="1">
    <citation type="submission" date="2014-04" db="EMBL/GenBank/DDBJ databases">
        <authorList>
            <consortium name="DOE Joint Genome Institute"/>
            <person name="Kuo A."/>
            <person name="Martino E."/>
            <person name="Perotto S."/>
            <person name="Kohler A."/>
            <person name="Nagy L.G."/>
            <person name="Floudas D."/>
            <person name="Copeland A."/>
            <person name="Barry K.W."/>
            <person name="Cichocki N."/>
            <person name="Veneault-Fourrey C."/>
            <person name="LaButti K."/>
            <person name="Lindquist E.A."/>
            <person name="Lipzen A."/>
            <person name="Lundell T."/>
            <person name="Morin E."/>
            <person name="Murat C."/>
            <person name="Sun H."/>
            <person name="Tunlid A."/>
            <person name="Henrissat B."/>
            <person name="Grigoriev I.V."/>
            <person name="Hibbett D.S."/>
            <person name="Martin F."/>
            <person name="Nordberg H.P."/>
            <person name="Cantor M.N."/>
            <person name="Hua S.X."/>
        </authorList>
    </citation>
    <scope>NUCLEOTIDE SEQUENCE [LARGE SCALE GENOMIC DNA]</scope>
    <source>
        <strain evidence="2 3">Zn</strain>
    </source>
</reference>